<protein>
    <submittedName>
        <fullName evidence="1">Uncharacterized protein</fullName>
    </submittedName>
</protein>
<name>A0ACB6QAZ3_9PLEO</name>
<sequence length="385" mass="43889">MKILQLLEPLDGAGPVQTSCGVWICALICSVASINSSHASIGIRCFHYCRETCSQDELALEPDDEARVAKSDCIYNWVPSVVNSIVDVLDQKEFGFQRGVVLYDWAILRPVQYGSRTRYVRTEHVTVTVHFVRTVVRPVGSPDWGPSLFEIRLYALKTQELIFLPLTLQRPPTICYAKMASTFEEADLNPAIIVLMVEWRNVEVEDFIRFCEYAYRRDYTVPPWEELPPEPSSLSVKKKVKKAVPEPGLDTQLAPEQPGSVLELGQDSARAPSLILQHFEPKLNNAIHQNFTPLHKTLMDFKLYTKRVGDIIELTRYAYLNLDLPDRSHDGTLDDMRKLVVEYIVCEIDTIGKCDEFGFLENGKGLCGLMIYDSFPRRWIIQLDI</sequence>
<evidence type="ECO:0000313" key="2">
    <source>
        <dbReference type="Proteomes" id="UP000799755"/>
    </source>
</evidence>
<comment type="caution">
    <text evidence="1">The sequence shown here is derived from an EMBL/GenBank/DDBJ whole genome shotgun (WGS) entry which is preliminary data.</text>
</comment>
<proteinExistence type="predicted"/>
<reference evidence="1" key="1">
    <citation type="journal article" date="2020" name="Stud. Mycol.">
        <title>101 Dothideomycetes genomes: a test case for predicting lifestyles and emergence of pathogens.</title>
        <authorList>
            <person name="Haridas S."/>
            <person name="Albert R."/>
            <person name="Binder M."/>
            <person name="Bloem J."/>
            <person name="Labutti K."/>
            <person name="Salamov A."/>
            <person name="Andreopoulos B."/>
            <person name="Baker S."/>
            <person name="Barry K."/>
            <person name="Bills G."/>
            <person name="Bluhm B."/>
            <person name="Cannon C."/>
            <person name="Castanera R."/>
            <person name="Culley D."/>
            <person name="Daum C."/>
            <person name="Ezra D."/>
            <person name="Gonzalez J."/>
            <person name="Henrissat B."/>
            <person name="Kuo A."/>
            <person name="Liang C."/>
            <person name="Lipzen A."/>
            <person name="Lutzoni F."/>
            <person name="Magnuson J."/>
            <person name="Mondo S."/>
            <person name="Nolan M."/>
            <person name="Ohm R."/>
            <person name="Pangilinan J."/>
            <person name="Park H.-J."/>
            <person name="Ramirez L."/>
            <person name="Alfaro M."/>
            <person name="Sun H."/>
            <person name="Tritt A."/>
            <person name="Yoshinaga Y."/>
            <person name="Zwiers L.-H."/>
            <person name="Turgeon B."/>
            <person name="Goodwin S."/>
            <person name="Spatafora J."/>
            <person name="Crous P."/>
            <person name="Grigoriev I."/>
        </authorList>
    </citation>
    <scope>NUCLEOTIDE SEQUENCE</scope>
    <source>
        <strain evidence="1">ATCC 200398</strain>
    </source>
</reference>
<evidence type="ECO:0000313" key="1">
    <source>
        <dbReference type="EMBL" id="KAF2464204.1"/>
    </source>
</evidence>
<dbReference type="Proteomes" id="UP000799755">
    <property type="component" value="Unassembled WGS sequence"/>
</dbReference>
<dbReference type="EMBL" id="MU003538">
    <property type="protein sequence ID" value="KAF2464204.1"/>
    <property type="molecule type" value="Genomic_DNA"/>
</dbReference>
<organism evidence="1 2">
    <name type="scientific">Lindgomyces ingoldianus</name>
    <dbReference type="NCBI Taxonomy" id="673940"/>
    <lineage>
        <taxon>Eukaryota</taxon>
        <taxon>Fungi</taxon>
        <taxon>Dikarya</taxon>
        <taxon>Ascomycota</taxon>
        <taxon>Pezizomycotina</taxon>
        <taxon>Dothideomycetes</taxon>
        <taxon>Pleosporomycetidae</taxon>
        <taxon>Pleosporales</taxon>
        <taxon>Lindgomycetaceae</taxon>
        <taxon>Lindgomyces</taxon>
    </lineage>
</organism>
<keyword evidence="2" id="KW-1185">Reference proteome</keyword>
<gene>
    <name evidence="1" type="ORF">BDR25DRAFT_361718</name>
</gene>
<accession>A0ACB6QAZ3</accession>